<dbReference type="EMBL" id="CP109135">
    <property type="protein sequence ID" value="WSD12087.1"/>
    <property type="molecule type" value="Genomic_DNA"/>
</dbReference>
<dbReference type="PANTHER" id="PTHR33055:SF16">
    <property type="entry name" value="TRANSPOSASE FOR INSERTION SEQUENCE ELEMENT IS1547"/>
    <property type="match status" value="1"/>
</dbReference>
<organism evidence="2 3">
    <name type="scientific">Streptomyces phaeochromogenes</name>
    <dbReference type="NCBI Taxonomy" id="1923"/>
    <lineage>
        <taxon>Bacteria</taxon>
        <taxon>Bacillati</taxon>
        <taxon>Actinomycetota</taxon>
        <taxon>Actinomycetes</taxon>
        <taxon>Kitasatosporales</taxon>
        <taxon>Streptomycetaceae</taxon>
        <taxon>Streptomyces</taxon>
        <taxon>Streptomyces phaeochromogenes group</taxon>
    </lineage>
</organism>
<dbReference type="InterPro" id="IPR002525">
    <property type="entry name" value="Transp_IS110-like_N"/>
</dbReference>
<dbReference type="InterPro" id="IPR047650">
    <property type="entry name" value="Transpos_IS110"/>
</dbReference>
<evidence type="ECO:0000313" key="3">
    <source>
        <dbReference type="Proteomes" id="UP001340816"/>
    </source>
</evidence>
<dbReference type="RefSeq" id="WP_326757606.1">
    <property type="nucleotide sequence ID" value="NZ_CP109135.1"/>
</dbReference>
<dbReference type="Pfam" id="PF01548">
    <property type="entry name" value="DEDD_Tnp_IS110"/>
    <property type="match status" value="1"/>
</dbReference>
<keyword evidence="3" id="KW-1185">Reference proteome</keyword>
<evidence type="ECO:0000313" key="2">
    <source>
        <dbReference type="EMBL" id="WSD12087.1"/>
    </source>
</evidence>
<gene>
    <name evidence="2" type="ORF">OHB35_02075</name>
</gene>
<protein>
    <submittedName>
        <fullName evidence="2">Transposase</fullName>
    </submittedName>
</protein>
<accession>A0ABZ1H0L2</accession>
<dbReference type="Proteomes" id="UP001340816">
    <property type="component" value="Chromosome"/>
</dbReference>
<dbReference type="PANTHER" id="PTHR33055">
    <property type="entry name" value="TRANSPOSASE FOR INSERTION SEQUENCE ELEMENT IS1111A"/>
    <property type="match status" value="1"/>
</dbReference>
<sequence length="221" mass="23423">MIALSKTVDRNEIVIGVDTHKDCHVAVALSALGAVLDSRSFPVTADGYQDLLDWSRNMGRVTRAGVEGTGSYGVGLTRALQAAGVHVIEVNRPNRAMRRRRGKSDVVDAEAAARAVFSGEATATVKSGDGPIEAIRVLKIAKDSAVKARVQAVNQLKAVLVNAPAGVREPLDGLAVPQLLGWCTTLAQDGLGAAGSAVVHTLRRLARRVQYLDAEIKNSRR</sequence>
<evidence type="ECO:0000259" key="1">
    <source>
        <dbReference type="Pfam" id="PF01548"/>
    </source>
</evidence>
<proteinExistence type="predicted"/>
<name>A0ABZ1H0L2_STRPH</name>
<feature type="domain" description="Transposase IS110-like N-terminal" evidence="1">
    <location>
        <begin position="15"/>
        <end position="161"/>
    </location>
</feature>
<reference evidence="2 3" key="1">
    <citation type="submission" date="2022-10" db="EMBL/GenBank/DDBJ databases">
        <title>The complete genomes of actinobacterial strains from the NBC collection.</title>
        <authorList>
            <person name="Joergensen T.S."/>
            <person name="Alvarez Arevalo M."/>
            <person name="Sterndorff E.B."/>
            <person name="Faurdal D."/>
            <person name="Vuksanovic O."/>
            <person name="Mourched A.-S."/>
            <person name="Charusanti P."/>
            <person name="Shaw S."/>
            <person name="Blin K."/>
            <person name="Weber T."/>
        </authorList>
    </citation>
    <scope>NUCLEOTIDE SEQUENCE [LARGE SCALE GENOMIC DNA]</scope>
    <source>
        <strain evidence="2 3">NBC 01752</strain>
    </source>
</reference>